<comment type="caution">
    <text evidence="1">The sequence shown here is derived from an EMBL/GenBank/DDBJ whole genome shotgun (WGS) entry which is preliminary data.</text>
</comment>
<accession>A0A4R5BIN8</accession>
<gene>
    <name evidence="1" type="ORF">E1202_22265</name>
</gene>
<evidence type="ECO:0000313" key="1">
    <source>
        <dbReference type="EMBL" id="TDD84956.1"/>
    </source>
</evidence>
<name>A0A4R5BIN8_9PSEU</name>
<sequence length="237" mass="26397">MTVSEMLSATLTARQWVRPDEPIVWATWQHNFKYHVPGCDERGNPIPKRKLSDRLGKAAGNVAGAVAVTALTLAFGDGDDHSGSDGERITLADLTIVGPKMECAAVELFQRERPTGYAALWQLWVLTPARLLILVTHVDDAVPKSKPQPGWRELLHKPEEFGRNEPGEHIPAWRIAPWLEFPLQNVAQCQTVGPKRKPHRHCGLEFTDGSGFVLHARTPRDAQFMADTVNHQRGIRG</sequence>
<protein>
    <submittedName>
        <fullName evidence="1">Uncharacterized protein</fullName>
    </submittedName>
</protein>
<dbReference type="EMBL" id="SMLA01000040">
    <property type="protein sequence ID" value="TDD84956.1"/>
    <property type="molecule type" value="Genomic_DNA"/>
</dbReference>
<dbReference type="AlphaFoldDB" id="A0A4R5BIN8"/>
<dbReference type="RefSeq" id="WP_132685084.1">
    <property type="nucleotide sequence ID" value="NZ_SMLA01000040.1"/>
</dbReference>
<reference evidence="1 2" key="1">
    <citation type="submission" date="2019-03" db="EMBL/GenBank/DDBJ databases">
        <title>Draft genome sequences of novel Actinobacteria.</title>
        <authorList>
            <person name="Sahin N."/>
            <person name="Ay H."/>
            <person name="Saygin H."/>
        </authorList>
    </citation>
    <scope>NUCLEOTIDE SEQUENCE [LARGE SCALE GENOMIC DNA]</scope>
    <source>
        <strain evidence="1 2">5K548</strain>
    </source>
</reference>
<proteinExistence type="predicted"/>
<keyword evidence="2" id="KW-1185">Reference proteome</keyword>
<organism evidence="1 2">
    <name type="scientific">Saccharopolyspora karakumensis</name>
    <dbReference type="NCBI Taxonomy" id="2530386"/>
    <lineage>
        <taxon>Bacteria</taxon>
        <taxon>Bacillati</taxon>
        <taxon>Actinomycetota</taxon>
        <taxon>Actinomycetes</taxon>
        <taxon>Pseudonocardiales</taxon>
        <taxon>Pseudonocardiaceae</taxon>
        <taxon>Saccharopolyspora</taxon>
    </lineage>
</organism>
<evidence type="ECO:0000313" key="2">
    <source>
        <dbReference type="Proteomes" id="UP000294723"/>
    </source>
</evidence>
<dbReference type="Proteomes" id="UP000294723">
    <property type="component" value="Unassembled WGS sequence"/>
</dbReference>